<evidence type="ECO:0000313" key="2">
    <source>
        <dbReference type="Proteomes" id="UP000694541"/>
    </source>
</evidence>
<accession>A0A8B9NNY4</accession>
<reference evidence="1" key="1">
    <citation type="submission" date="2025-08" db="UniProtKB">
        <authorList>
            <consortium name="Ensembl"/>
        </authorList>
    </citation>
    <scope>IDENTIFICATION</scope>
</reference>
<organism evidence="1 2">
    <name type="scientific">Accipiter nisus</name>
    <name type="common">Eurasian sparrowhawk</name>
    <dbReference type="NCBI Taxonomy" id="211598"/>
    <lineage>
        <taxon>Eukaryota</taxon>
        <taxon>Metazoa</taxon>
        <taxon>Chordata</taxon>
        <taxon>Craniata</taxon>
        <taxon>Vertebrata</taxon>
        <taxon>Euteleostomi</taxon>
        <taxon>Archelosauria</taxon>
        <taxon>Archosauria</taxon>
        <taxon>Dinosauria</taxon>
        <taxon>Saurischia</taxon>
        <taxon>Theropoda</taxon>
        <taxon>Coelurosauria</taxon>
        <taxon>Aves</taxon>
        <taxon>Neognathae</taxon>
        <taxon>Neoaves</taxon>
        <taxon>Telluraves</taxon>
        <taxon>Accipitrimorphae</taxon>
        <taxon>Accipitriformes</taxon>
        <taxon>Accipitridae</taxon>
        <taxon>Accipitrinae</taxon>
        <taxon>Accipiter</taxon>
    </lineage>
</organism>
<protein>
    <submittedName>
        <fullName evidence="1">Uncharacterized protein</fullName>
    </submittedName>
</protein>
<name>A0A8B9NNY4_9AVES</name>
<keyword evidence="2" id="KW-1185">Reference proteome</keyword>
<evidence type="ECO:0000313" key="1">
    <source>
        <dbReference type="Ensembl" id="ENSANIP00000026815.1"/>
    </source>
</evidence>
<reference evidence="1" key="2">
    <citation type="submission" date="2025-09" db="UniProtKB">
        <authorList>
            <consortium name="Ensembl"/>
        </authorList>
    </citation>
    <scope>IDENTIFICATION</scope>
</reference>
<dbReference type="Proteomes" id="UP000694541">
    <property type="component" value="Unplaced"/>
</dbReference>
<dbReference type="Ensembl" id="ENSANIT00000027708.1">
    <property type="protein sequence ID" value="ENSANIP00000026815.1"/>
    <property type="gene ID" value="ENSANIG00000017974.1"/>
</dbReference>
<dbReference type="AlphaFoldDB" id="A0A8B9NNY4"/>
<sequence>VSLNIQWQAQMSLSKNRFSEFPVKRKASACERIPVFYLAMHMKNYAFTPQSLQELLFKILLWLKELVDCFSQIRILLSICSIQLQDKLSEKDKELKTIKLDLELQERATEAKIAEKIAGTVGNINNTNACPQNVGNEGRSNCLQENGAENELSS</sequence>
<proteinExistence type="predicted"/>